<evidence type="ECO:0000256" key="1">
    <source>
        <dbReference type="SAM" id="SignalP"/>
    </source>
</evidence>
<dbReference type="Proteomes" id="UP000634647">
    <property type="component" value="Unassembled WGS sequence"/>
</dbReference>
<feature type="signal peptide" evidence="1">
    <location>
        <begin position="1"/>
        <end position="22"/>
    </location>
</feature>
<dbReference type="EMBL" id="BNAB01000002">
    <property type="protein sequence ID" value="GHD99332.1"/>
    <property type="molecule type" value="Genomic_DNA"/>
</dbReference>
<evidence type="ECO:0008006" key="6">
    <source>
        <dbReference type="Google" id="ProtNLM"/>
    </source>
</evidence>
<evidence type="ECO:0000313" key="2">
    <source>
        <dbReference type="EMBL" id="GHD99332.1"/>
    </source>
</evidence>
<dbReference type="EMBL" id="FNOB01000002">
    <property type="protein sequence ID" value="SDW28640.1"/>
    <property type="molecule type" value="Genomic_DNA"/>
</dbReference>
<evidence type="ECO:0000313" key="3">
    <source>
        <dbReference type="EMBL" id="SDW28640.1"/>
    </source>
</evidence>
<keyword evidence="1" id="KW-0732">Signal</keyword>
<protein>
    <recommendedName>
        <fullName evidence="6">Methyl-accepting chemotaxis protein</fullName>
    </recommendedName>
</protein>
<keyword evidence="4" id="KW-1185">Reference proteome</keyword>
<dbReference type="RefSeq" id="WP_035841611.1">
    <property type="nucleotide sequence ID" value="NZ_BNAB01000002.1"/>
</dbReference>
<comment type="caution">
    <text evidence="2">The sequence shown here is derived from an EMBL/GenBank/DDBJ whole genome shotgun (WGS) entry which is preliminary data.</text>
</comment>
<reference evidence="3 4" key="2">
    <citation type="submission" date="2016-10" db="EMBL/GenBank/DDBJ databases">
        <authorList>
            <person name="Varghese N."/>
            <person name="Submissions S."/>
        </authorList>
    </citation>
    <scope>NUCLEOTIDE SEQUENCE [LARGE SCALE GENOMIC DNA]</scope>
    <source>
        <strain evidence="3 4">DSM 24802</strain>
    </source>
</reference>
<organism evidence="2 5">
    <name type="scientific">Allgaiera indica</name>
    <dbReference type="NCBI Taxonomy" id="765699"/>
    <lineage>
        <taxon>Bacteria</taxon>
        <taxon>Pseudomonadati</taxon>
        <taxon>Pseudomonadota</taxon>
        <taxon>Alphaproteobacteria</taxon>
        <taxon>Rhodobacterales</taxon>
        <taxon>Paracoccaceae</taxon>
        <taxon>Allgaiera</taxon>
    </lineage>
</organism>
<feature type="chain" id="PRO_5043002819" description="Methyl-accepting chemotaxis protein" evidence="1">
    <location>
        <begin position="23"/>
        <end position="192"/>
    </location>
</feature>
<evidence type="ECO:0000313" key="4">
    <source>
        <dbReference type="Proteomes" id="UP000199541"/>
    </source>
</evidence>
<dbReference type="Proteomes" id="UP000199541">
    <property type="component" value="Unassembled WGS sequence"/>
</dbReference>
<reference evidence="2" key="3">
    <citation type="submission" date="2023-06" db="EMBL/GenBank/DDBJ databases">
        <authorList>
            <person name="Sun Q."/>
            <person name="Zhou Y."/>
        </authorList>
    </citation>
    <scope>NUCLEOTIDE SEQUENCE</scope>
    <source>
        <strain evidence="2">CGMCC 1.10859</strain>
    </source>
</reference>
<gene>
    <name evidence="2" type="ORF">GCM10008024_06290</name>
    <name evidence="3" type="ORF">SAMN05444006_102246</name>
</gene>
<dbReference type="AlphaFoldDB" id="A0AAN4ZYJ8"/>
<reference evidence="2" key="1">
    <citation type="journal article" date="2014" name="Int. J. Syst. Evol. Microbiol.">
        <title>Complete genome sequence of Corynebacterium casei LMG S-19264T (=DSM 44701T), isolated from a smear-ripened cheese.</title>
        <authorList>
            <consortium name="US DOE Joint Genome Institute (JGI-PGF)"/>
            <person name="Walter F."/>
            <person name="Albersmeier A."/>
            <person name="Kalinowski J."/>
            <person name="Ruckert C."/>
        </authorList>
    </citation>
    <scope>NUCLEOTIDE SEQUENCE</scope>
    <source>
        <strain evidence="2">CGMCC 1.10859</strain>
    </source>
</reference>
<sequence>MFVPPAVIAAIVALGFSGAAQANEFAPQMRAELDARLSAWISAPVIVEAVRVQNATTATYDQARIDALDRTWRSEVGASQMPLIEPVINNDAARFLRDKIAQSDGRIVEAFVMDAKGLNVAASAPTSDYWQGDEAKFRNSFGKGAEGVDLGEVAFDESAQAYLAQISAPVIDPDTGAPIGAVTIGLNVDALP</sequence>
<accession>A0AAN4ZYJ8</accession>
<name>A0AAN4ZYJ8_9RHOB</name>
<evidence type="ECO:0000313" key="5">
    <source>
        <dbReference type="Proteomes" id="UP000634647"/>
    </source>
</evidence>
<proteinExistence type="predicted"/>